<keyword evidence="3" id="KW-1185">Reference proteome</keyword>
<organism evidence="2 3">
    <name type="scientific">Folsomia candida</name>
    <name type="common">Springtail</name>
    <dbReference type="NCBI Taxonomy" id="158441"/>
    <lineage>
        <taxon>Eukaryota</taxon>
        <taxon>Metazoa</taxon>
        <taxon>Ecdysozoa</taxon>
        <taxon>Arthropoda</taxon>
        <taxon>Hexapoda</taxon>
        <taxon>Collembola</taxon>
        <taxon>Entomobryomorpha</taxon>
        <taxon>Isotomoidea</taxon>
        <taxon>Isotomidae</taxon>
        <taxon>Proisotominae</taxon>
        <taxon>Folsomia</taxon>
    </lineage>
</organism>
<dbReference type="AlphaFoldDB" id="A0A226CWJ9"/>
<comment type="caution">
    <text evidence="2">The sequence shown here is derived from an EMBL/GenBank/DDBJ whole genome shotgun (WGS) entry which is preliminary data.</text>
</comment>
<feature type="compositionally biased region" description="Acidic residues" evidence="1">
    <location>
        <begin position="77"/>
        <end position="98"/>
    </location>
</feature>
<reference evidence="2 3" key="1">
    <citation type="submission" date="2015-12" db="EMBL/GenBank/DDBJ databases">
        <title>The genome of Folsomia candida.</title>
        <authorList>
            <person name="Faddeeva A."/>
            <person name="Derks M.F."/>
            <person name="Anvar Y."/>
            <person name="Smit S."/>
            <person name="Van Straalen N."/>
            <person name="Roelofs D."/>
        </authorList>
    </citation>
    <scope>NUCLEOTIDE SEQUENCE [LARGE SCALE GENOMIC DNA]</scope>
    <source>
        <strain evidence="2 3">VU population</strain>
        <tissue evidence="2">Whole body</tissue>
    </source>
</reference>
<accession>A0A226CWJ9</accession>
<feature type="region of interest" description="Disordered" evidence="1">
    <location>
        <begin position="1"/>
        <end position="23"/>
    </location>
</feature>
<sequence length="185" mass="20683">MSGRKSYKNYFRSPGGEYSTTVPRRTRARVMCMTSRRSLITSASQHDNETRGLDDEALDDSIDAGYDENSTNFEQNLNEDESQPNISDDESSFLESSDEDTIPEDLANLLYPTAKVTSRESCLLIFAFAIRHKLTKSAMNDLLSLINFHLPFGATIPSSTYLLDKSIGLDLVLQLKISTVNNVNL</sequence>
<evidence type="ECO:0000256" key="1">
    <source>
        <dbReference type="SAM" id="MobiDB-lite"/>
    </source>
</evidence>
<dbReference type="EMBL" id="LNIX01000064">
    <property type="protein sequence ID" value="OXA37140.1"/>
    <property type="molecule type" value="Genomic_DNA"/>
</dbReference>
<dbReference type="Proteomes" id="UP000198287">
    <property type="component" value="Unassembled WGS sequence"/>
</dbReference>
<name>A0A226CWJ9_FOLCA</name>
<feature type="region of interest" description="Disordered" evidence="1">
    <location>
        <begin position="60"/>
        <end position="98"/>
    </location>
</feature>
<proteinExistence type="predicted"/>
<protein>
    <submittedName>
        <fullName evidence="2">Acetyl-CoA carboxylase 2</fullName>
    </submittedName>
</protein>
<evidence type="ECO:0000313" key="2">
    <source>
        <dbReference type="EMBL" id="OXA37140.1"/>
    </source>
</evidence>
<gene>
    <name evidence="2" type="ORF">Fcan01_28116</name>
</gene>
<evidence type="ECO:0000313" key="3">
    <source>
        <dbReference type="Proteomes" id="UP000198287"/>
    </source>
</evidence>